<dbReference type="EMBL" id="RQFA01000007">
    <property type="protein sequence ID" value="TGK39201.1"/>
    <property type="molecule type" value="Genomic_DNA"/>
</dbReference>
<organism evidence="7 8">
    <name type="scientific">Leptospira gomenensis</name>
    <dbReference type="NCBI Taxonomy" id="2484974"/>
    <lineage>
        <taxon>Bacteria</taxon>
        <taxon>Pseudomonadati</taxon>
        <taxon>Spirochaetota</taxon>
        <taxon>Spirochaetia</taxon>
        <taxon>Leptospirales</taxon>
        <taxon>Leptospiraceae</taxon>
        <taxon>Leptospira</taxon>
    </lineage>
</organism>
<keyword evidence="5" id="KW-0788">Thiol protease</keyword>
<dbReference type="Pfam" id="PF00877">
    <property type="entry name" value="NLPC_P60"/>
    <property type="match status" value="1"/>
</dbReference>
<dbReference type="Gene3D" id="3.90.1720.10">
    <property type="entry name" value="endopeptidase domain like (from Nostoc punctiforme)"/>
    <property type="match status" value="1"/>
</dbReference>
<accession>A0A5F1YYR3</accession>
<protein>
    <submittedName>
        <fullName evidence="7">NlpC/P60 family protein</fullName>
    </submittedName>
</protein>
<comment type="caution">
    <text evidence="7">The sequence shown here is derived from an EMBL/GenBank/DDBJ whole genome shotgun (WGS) entry which is preliminary data.</text>
</comment>
<keyword evidence="3" id="KW-0732">Signal</keyword>
<evidence type="ECO:0000313" key="7">
    <source>
        <dbReference type="EMBL" id="TGK39201.1"/>
    </source>
</evidence>
<feature type="domain" description="NlpC/P60" evidence="6">
    <location>
        <begin position="48"/>
        <end position="169"/>
    </location>
</feature>
<keyword evidence="4" id="KW-0378">Hydrolase</keyword>
<keyword evidence="8" id="KW-1185">Reference proteome</keyword>
<comment type="similarity">
    <text evidence="1">Belongs to the peptidase C40 family.</text>
</comment>
<evidence type="ECO:0000313" key="8">
    <source>
        <dbReference type="Proteomes" id="UP000298277"/>
    </source>
</evidence>
<dbReference type="GO" id="GO:0008234">
    <property type="term" value="F:cysteine-type peptidase activity"/>
    <property type="evidence" value="ECO:0007669"/>
    <property type="project" value="UniProtKB-KW"/>
</dbReference>
<evidence type="ECO:0000256" key="1">
    <source>
        <dbReference type="ARBA" id="ARBA00007074"/>
    </source>
</evidence>
<reference evidence="7" key="1">
    <citation type="journal article" date="2019" name="PLoS Negl. Trop. Dis.">
        <title>Revisiting the worldwide diversity of Leptospira species in the environment.</title>
        <authorList>
            <person name="Vincent A.T."/>
            <person name="Schiettekatte O."/>
            <person name="Bourhy P."/>
            <person name="Veyrier F.J."/>
            <person name="Picardeau M."/>
        </authorList>
    </citation>
    <scope>NUCLEOTIDE SEQUENCE [LARGE SCALE GENOMIC DNA]</scope>
    <source>
        <strain evidence="7">201800299</strain>
    </source>
</reference>
<dbReference type="InterPro" id="IPR000064">
    <property type="entry name" value="NLP_P60_dom"/>
</dbReference>
<proteinExistence type="inferred from homology"/>
<dbReference type="PANTHER" id="PTHR47360">
    <property type="entry name" value="MUREIN DD-ENDOPEPTIDASE MEPS/MUREIN LD-CARBOXYPEPTIDASE"/>
    <property type="match status" value="1"/>
</dbReference>
<evidence type="ECO:0000256" key="3">
    <source>
        <dbReference type="ARBA" id="ARBA00022729"/>
    </source>
</evidence>
<dbReference type="Proteomes" id="UP000298277">
    <property type="component" value="Unassembled WGS sequence"/>
</dbReference>
<dbReference type="InterPro" id="IPR038765">
    <property type="entry name" value="Papain-like_cys_pep_sf"/>
</dbReference>
<dbReference type="AlphaFoldDB" id="A0A5F1YYR3"/>
<dbReference type="PANTHER" id="PTHR47360:SF1">
    <property type="entry name" value="ENDOPEPTIDASE NLPC-RELATED"/>
    <property type="match status" value="1"/>
</dbReference>
<name>A0A5F1YYR3_9LEPT</name>
<gene>
    <name evidence="7" type="ORF">EHQ17_00550</name>
</gene>
<evidence type="ECO:0000256" key="5">
    <source>
        <dbReference type="ARBA" id="ARBA00022807"/>
    </source>
</evidence>
<keyword evidence="2" id="KW-0645">Protease</keyword>
<dbReference type="InterPro" id="IPR052062">
    <property type="entry name" value="Murein_DD/LD_carboxypeptidase"/>
</dbReference>
<evidence type="ECO:0000256" key="4">
    <source>
        <dbReference type="ARBA" id="ARBA00022801"/>
    </source>
</evidence>
<dbReference type="PROSITE" id="PS51935">
    <property type="entry name" value="NLPC_P60"/>
    <property type="match status" value="1"/>
</dbReference>
<evidence type="ECO:0000259" key="6">
    <source>
        <dbReference type="PROSITE" id="PS51935"/>
    </source>
</evidence>
<dbReference type="RefSeq" id="WP_135591153.1">
    <property type="nucleotide sequence ID" value="NZ_RQEZ01000060.1"/>
</dbReference>
<dbReference type="GO" id="GO:0006508">
    <property type="term" value="P:proteolysis"/>
    <property type="evidence" value="ECO:0007669"/>
    <property type="project" value="UniProtKB-KW"/>
</dbReference>
<sequence length="169" mass="19170">MFRFGAIGCAIFLVFASLYVSLNGQKIGLNDRELREYFLRNHKLEITSEDTIELYREVHRWLGVPHKDFGTDESGIDCSGLTSKILSKIYGSDFSGPSYAMASRTKPIPQEKLKEGDLVFFTIYGNRVSHVGIYLKDRKFVHASSKRGVTIGSLDDTYYVKHFTSAGRR</sequence>
<evidence type="ECO:0000256" key="2">
    <source>
        <dbReference type="ARBA" id="ARBA00022670"/>
    </source>
</evidence>
<dbReference type="OrthoDB" id="9813118at2"/>
<dbReference type="SUPFAM" id="SSF54001">
    <property type="entry name" value="Cysteine proteinases"/>
    <property type="match status" value="1"/>
</dbReference>